<keyword evidence="2" id="KW-0808">Transferase</keyword>
<dbReference type="Gene3D" id="3.40.250.10">
    <property type="entry name" value="Rhodanese-like domain"/>
    <property type="match status" value="1"/>
</dbReference>
<name>A0A1H3U8B7_9BACT</name>
<gene>
    <name evidence="2" type="ORF">SAMN05444412_1355</name>
</gene>
<feature type="domain" description="Rhodanese" evidence="1">
    <location>
        <begin position="283"/>
        <end position="372"/>
    </location>
</feature>
<keyword evidence="2" id="KW-0548">Nucleotidyltransferase</keyword>
<dbReference type="Gene3D" id="3.40.50.720">
    <property type="entry name" value="NAD(P)-binding Rossmann-like Domain"/>
    <property type="match status" value="1"/>
</dbReference>
<dbReference type="EMBL" id="FNQC01000035">
    <property type="protein sequence ID" value="SDZ58628.1"/>
    <property type="molecule type" value="Genomic_DNA"/>
</dbReference>
<proteinExistence type="predicted"/>
<dbReference type="Proteomes" id="UP000199663">
    <property type="component" value="Unassembled WGS sequence"/>
</dbReference>
<accession>A0A1H3U8B7</accession>
<dbReference type="InterPro" id="IPR036873">
    <property type="entry name" value="Rhodanese-like_dom_sf"/>
</dbReference>
<dbReference type="InterPro" id="IPR035985">
    <property type="entry name" value="Ubiquitin-activating_enz"/>
</dbReference>
<sequence length="372" mass="40942">MKDFERYTRQMILPGFGESTQQLLSDARVLVIGAGGLGCPALLYLVAAGVGTIGIVDFDTVELTNLHRQVLYSEEDLGQPKVMVAAKKLAVQNSQVKIVAIETRLTALNAEEIIAGYDIVLDGSDNFPTRYLANDACVLLGKPLVYGSIYRFEGQVAVFNLPDESGQKTNYRDLFPDPSETEGVLNCAEAGVIGILPGIIGGFMANETLKIITRIGSPLCNRLMTFNSLTSATYTMDLSANPKAAEFSPKTLEELSLMDYEIVCEVPGLKELAPEDLDRFFAENEEYRLLDVRESHEMPKLVGYPYFSIPLGSLLDRMEELRENKKILVFCQSGTRSAQAGQLILQNLEDASLYNLKGGINNLIAYQKSQEV</sequence>
<protein>
    <submittedName>
        <fullName evidence="2">Adenylyltransferase and sulfurtransferase</fullName>
    </submittedName>
</protein>
<organism evidence="2 3">
    <name type="scientific">Rhodonellum ikkaensis</name>
    <dbReference type="NCBI Taxonomy" id="336829"/>
    <lineage>
        <taxon>Bacteria</taxon>
        <taxon>Pseudomonadati</taxon>
        <taxon>Bacteroidota</taxon>
        <taxon>Cytophagia</taxon>
        <taxon>Cytophagales</taxon>
        <taxon>Cytophagaceae</taxon>
        <taxon>Rhodonellum</taxon>
    </lineage>
</organism>
<dbReference type="Pfam" id="PF00899">
    <property type="entry name" value="ThiF"/>
    <property type="match status" value="1"/>
</dbReference>
<dbReference type="PROSITE" id="PS50206">
    <property type="entry name" value="RHODANESE_3"/>
    <property type="match status" value="1"/>
</dbReference>
<reference evidence="2 3" key="1">
    <citation type="submission" date="2016-10" db="EMBL/GenBank/DDBJ databases">
        <authorList>
            <person name="Varghese N."/>
            <person name="Submissions S."/>
        </authorList>
    </citation>
    <scope>NUCLEOTIDE SEQUENCE [LARGE SCALE GENOMIC DNA]</scope>
    <source>
        <strain evidence="2 3">DSM 17997</strain>
    </source>
</reference>
<dbReference type="CDD" id="cd00757">
    <property type="entry name" value="ThiF_MoeB_HesA_family"/>
    <property type="match status" value="1"/>
</dbReference>
<dbReference type="PANTHER" id="PTHR10953:SF102">
    <property type="entry name" value="ADENYLYLTRANSFERASE AND SULFURTRANSFERASE MOCS3"/>
    <property type="match status" value="1"/>
</dbReference>
<dbReference type="PANTHER" id="PTHR10953">
    <property type="entry name" value="UBIQUITIN-ACTIVATING ENZYME E1"/>
    <property type="match status" value="1"/>
</dbReference>
<keyword evidence="3" id="KW-1185">Reference proteome</keyword>
<dbReference type="RefSeq" id="WP_019600369.1">
    <property type="nucleotide sequence ID" value="NZ_FNQC01000035.1"/>
</dbReference>
<dbReference type="InterPro" id="IPR045886">
    <property type="entry name" value="ThiF/MoeB/HesA"/>
</dbReference>
<dbReference type="InterPro" id="IPR001763">
    <property type="entry name" value="Rhodanese-like_dom"/>
</dbReference>
<dbReference type="Pfam" id="PF00581">
    <property type="entry name" value="Rhodanese"/>
    <property type="match status" value="1"/>
</dbReference>
<dbReference type="SUPFAM" id="SSF69572">
    <property type="entry name" value="Activating enzymes of the ubiquitin-like proteins"/>
    <property type="match status" value="1"/>
</dbReference>
<evidence type="ECO:0000313" key="2">
    <source>
        <dbReference type="EMBL" id="SDZ58628.1"/>
    </source>
</evidence>
<dbReference type="GO" id="GO:0016779">
    <property type="term" value="F:nucleotidyltransferase activity"/>
    <property type="evidence" value="ECO:0007669"/>
    <property type="project" value="UniProtKB-KW"/>
</dbReference>
<comment type="caution">
    <text evidence="2">The sequence shown here is derived from an EMBL/GenBank/DDBJ whole genome shotgun (WGS) entry which is preliminary data.</text>
</comment>
<evidence type="ECO:0000259" key="1">
    <source>
        <dbReference type="PROSITE" id="PS50206"/>
    </source>
</evidence>
<dbReference type="InterPro" id="IPR000594">
    <property type="entry name" value="ThiF_NAD_FAD-bd"/>
</dbReference>
<evidence type="ECO:0000313" key="3">
    <source>
        <dbReference type="Proteomes" id="UP000199663"/>
    </source>
</evidence>